<accession>A0ABM8ZTW8</accession>
<evidence type="ECO:0000256" key="1">
    <source>
        <dbReference type="SAM" id="Phobius"/>
    </source>
</evidence>
<gene>
    <name evidence="2" type="ORF">VST7929_01479</name>
</gene>
<keyword evidence="3" id="KW-1185">Reference proteome</keyword>
<dbReference type="EMBL" id="CAKLDI010000001">
    <property type="protein sequence ID" value="CAH0533609.1"/>
    <property type="molecule type" value="Genomic_DNA"/>
</dbReference>
<sequence>MSTAATLQQSSTKKASDYTYLIGKITMVICEFGGIFLFLIGAYLIVSGLIDELDGRFRLERLIMDLVPGATCLFMGLLTAAMSQIMRAIISTAETNQKILEKLSN</sequence>
<feature type="transmembrane region" description="Helical" evidence="1">
    <location>
        <begin position="21"/>
        <end position="46"/>
    </location>
</feature>
<keyword evidence="1" id="KW-0812">Transmembrane</keyword>
<evidence type="ECO:0000313" key="2">
    <source>
        <dbReference type="EMBL" id="CAH0533609.1"/>
    </source>
</evidence>
<evidence type="ECO:0000313" key="3">
    <source>
        <dbReference type="Proteomes" id="UP000838672"/>
    </source>
</evidence>
<organism evidence="2 3">
    <name type="scientific">Vibrio stylophorae</name>
    <dbReference type="NCBI Taxonomy" id="659351"/>
    <lineage>
        <taxon>Bacteria</taxon>
        <taxon>Pseudomonadati</taxon>
        <taxon>Pseudomonadota</taxon>
        <taxon>Gammaproteobacteria</taxon>
        <taxon>Vibrionales</taxon>
        <taxon>Vibrionaceae</taxon>
        <taxon>Vibrio</taxon>
    </lineage>
</organism>
<keyword evidence="1" id="KW-0472">Membrane</keyword>
<comment type="caution">
    <text evidence="2">The sequence shown here is derived from an EMBL/GenBank/DDBJ whole genome shotgun (WGS) entry which is preliminary data.</text>
</comment>
<dbReference type="Proteomes" id="UP000838672">
    <property type="component" value="Unassembled WGS sequence"/>
</dbReference>
<name>A0ABM8ZTW8_9VIBR</name>
<dbReference type="RefSeq" id="WP_237466043.1">
    <property type="nucleotide sequence ID" value="NZ_CAKLDI010000001.1"/>
</dbReference>
<reference evidence="2" key="1">
    <citation type="submission" date="2021-11" db="EMBL/GenBank/DDBJ databases">
        <authorList>
            <person name="Rodrigo-Torres L."/>
            <person name="Arahal R. D."/>
            <person name="Lucena T."/>
        </authorList>
    </citation>
    <scope>NUCLEOTIDE SEQUENCE</scope>
    <source>
        <strain evidence="2">CECT 7929</strain>
    </source>
</reference>
<keyword evidence="1" id="KW-1133">Transmembrane helix</keyword>
<feature type="transmembrane region" description="Helical" evidence="1">
    <location>
        <begin position="66"/>
        <end position="90"/>
    </location>
</feature>
<protein>
    <submittedName>
        <fullName evidence="2">Uncharacterized protein</fullName>
    </submittedName>
</protein>
<proteinExistence type="predicted"/>